<keyword evidence="7 11" id="KW-0067">ATP-binding</keyword>
<dbReference type="PIRSF" id="PIRSF001563">
    <property type="entry name" value="Folylpolyglu_synth"/>
    <property type="match status" value="1"/>
</dbReference>
<dbReference type="GO" id="GO:0046872">
    <property type="term" value="F:metal ion binding"/>
    <property type="evidence" value="ECO:0007669"/>
    <property type="project" value="UniProtKB-KW"/>
</dbReference>
<evidence type="ECO:0000256" key="11">
    <source>
        <dbReference type="PIRNR" id="PIRNR001563"/>
    </source>
</evidence>
<evidence type="ECO:0000256" key="5">
    <source>
        <dbReference type="ARBA" id="ARBA00022723"/>
    </source>
</evidence>
<dbReference type="PROSITE" id="PS01012">
    <property type="entry name" value="FOLYLPOLYGLU_SYNT_2"/>
    <property type="match status" value="1"/>
</dbReference>
<feature type="domain" description="Mur ligase central" evidence="13">
    <location>
        <begin position="136"/>
        <end position="269"/>
    </location>
</feature>
<evidence type="ECO:0000256" key="8">
    <source>
        <dbReference type="ARBA" id="ARBA00022842"/>
    </source>
</evidence>
<name>A0A0A3IFC5_9BACI</name>
<keyword evidence="6 11" id="KW-0547">Nucleotide-binding</keyword>
<comment type="similarity">
    <text evidence="2 11">Belongs to the folylpolyglutamate synthase family.</text>
</comment>
<dbReference type="OrthoDB" id="9809356at2"/>
<dbReference type="Pfam" id="PF02875">
    <property type="entry name" value="Mur_ligase_C"/>
    <property type="match status" value="1"/>
</dbReference>
<keyword evidence="5" id="KW-0479">Metal-binding</keyword>
<dbReference type="SUPFAM" id="SSF53244">
    <property type="entry name" value="MurD-like peptide ligases, peptide-binding domain"/>
    <property type="match status" value="1"/>
</dbReference>
<dbReference type="Proteomes" id="UP000030437">
    <property type="component" value="Unassembled WGS sequence"/>
</dbReference>
<dbReference type="PANTHER" id="PTHR11136:SF0">
    <property type="entry name" value="DIHYDROFOLATE SYNTHETASE-RELATED"/>
    <property type="match status" value="1"/>
</dbReference>
<evidence type="ECO:0000256" key="6">
    <source>
        <dbReference type="ARBA" id="ARBA00022741"/>
    </source>
</evidence>
<dbReference type="FunFam" id="3.40.1190.10:FF:000011">
    <property type="entry name" value="Folylpolyglutamate synthase/dihydrofolate synthase"/>
    <property type="match status" value="1"/>
</dbReference>
<accession>A0A0A3IFC5</accession>
<dbReference type="InterPro" id="IPR001645">
    <property type="entry name" value="Folylpolyglutamate_synth"/>
</dbReference>
<keyword evidence="4 11" id="KW-0436">Ligase</keyword>
<comment type="catalytic activity">
    <reaction evidence="10">
        <text>(6S)-5,6,7,8-tetrahydrofolyl-(gamma-L-Glu)(n) + L-glutamate + ATP = (6S)-5,6,7,8-tetrahydrofolyl-(gamma-L-Glu)(n+1) + ADP + phosphate + H(+)</text>
        <dbReference type="Rhea" id="RHEA:10580"/>
        <dbReference type="Rhea" id="RHEA-COMP:14738"/>
        <dbReference type="Rhea" id="RHEA-COMP:14740"/>
        <dbReference type="ChEBI" id="CHEBI:15378"/>
        <dbReference type="ChEBI" id="CHEBI:29985"/>
        <dbReference type="ChEBI" id="CHEBI:30616"/>
        <dbReference type="ChEBI" id="CHEBI:43474"/>
        <dbReference type="ChEBI" id="CHEBI:141005"/>
        <dbReference type="ChEBI" id="CHEBI:456216"/>
        <dbReference type="EC" id="6.3.2.17"/>
    </reaction>
</comment>
<gene>
    <name evidence="14" type="ORF">CD32_16390</name>
</gene>
<reference evidence="14 15" key="1">
    <citation type="submission" date="2014-02" db="EMBL/GenBank/DDBJ databases">
        <title>Draft genome sequence of Lysinibacillus odysseyi NBRC 100172.</title>
        <authorList>
            <person name="Zhang F."/>
            <person name="Wang G."/>
            <person name="Zhang L."/>
        </authorList>
    </citation>
    <scope>NUCLEOTIDE SEQUENCE [LARGE SCALE GENOMIC DNA]</scope>
    <source>
        <strain evidence="14 15">NBRC 100172</strain>
    </source>
</reference>
<sequence length="428" mass="48083">MFHTMKDCTDFIFTLKASQYKGQPLESARKILAALGNPETSTRFIHFAGSNGKGSTLNATREILMAHGLTVGAFISPHLERPNERITINKNQISDEDFLYFANKIADIVHNQLDGKFPSFFEFMTLIMFQYFAAVQLDVALIETGIGGRLDTTNVLNPEVSVITTISLEHMDMLGDTIEKIAGEKAGIIKFQKPVVVGVREQEAREVIRGEANRRQAPLYMLDDTILIEKTAERQMLTYKALGRKIEDIYVMMAGAHQLDNAALAMTAALLYDASISEETMRIGLEKASWNGRFERIAPQIILDGAHNPEGTAALLQTLEQIEPDKHYKFVYAALQDKDHQESIRMMDGAAVEMYFTEIDLPRAAKAEILAEESKHQCKFIQKDWRALLLRLQGNLKEDELLVITGSLYFIAEVRSFLASYSKSLPPL</sequence>
<dbReference type="RefSeq" id="WP_036156563.1">
    <property type="nucleotide sequence ID" value="NZ_AVCX01000003.1"/>
</dbReference>
<evidence type="ECO:0000256" key="7">
    <source>
        <dbReference type="ARBA" id="ARBA00022840"/>
    </source>
</evidence>
<dbReference type="Gene3D" id="3.90.190.20">
    <property type="entry name" value="Mur ligase, C-terminal domain"/>
    <property type="match status" value="1"/>
</dbReference>
<feature type="domain" description="Mur ligase C-terminal" evidence="12">
    <location>
        <begin position="292"/>
        <end position="407"/>
    </location>
</feature>
<evidence type="ECO:0000256" key="10">
    <source>
        <dbReference type="ARBA" id="ARBA00047493"/>
    </source>
</evidence>
<evidence type="ECO:0000313" key="14">
    <source>
        <dbReference type="EMBL" id="KGR83409.1"/>
    </source>
</evidence>
<keyword evidence="15" id="KW-1185">Reference proteome</keyword>
<evidence type="ECO:0000256" key="3">
    <source>
        <dbReference type="ARBA" id="ARBA00013025"/>
    </source>
</evidence>
<evidence type="ECO:0000259" key="12">
    <source>
        <dbReference type="Pfam" id="PF02875"/>
    </source>
</evidence>
<dbReference type="EMBL" id="JPVP01000058">
    <property type="protein sequence ID" value="KGR83409.1"/>
    <property type="molecule type" value="Genomic_DNA"/>
</dbReference>
<dbReference type="GO" id="GO:0005737">
    <property type="term" value="C:cytoplasm"/>
    <property type="evidence" value="ECO:0007669"/>
    <property type="project" value="TreeGrafter"/>
</dbReference>
<dbReference type="GO" id="GO:0008841">
    <property type="term" value="F:dihydrofolate synthase activity"/>
    <property type="evidence" value="ECO:0007669"/>
    <property type="project" value="TreeGrafter"/>
</dbReference>
<dbReference type="eggNOG" id="COG0285">
    <property type="taxonomic scope" value="Bacteria"/>
</dbReference>
<evidence type="ECO:0000256" key="2">
    <source>
        <dbReference type="ARBA" id="ARBA00008276"/>
    </source>
</evidence>
<dbReference type="Pfam" id="PF08245">
    <property type="entry name" value="Mur_ligase_M"/>
    <property type="match status" value="1"/>
</dbReference>
<evidence type="ECO:0000259" key="13">
    <source>
        <dbReference type="Pfam" id="PF08245"/>
    </source>
</evidence>
<dbReference type="InterPro" id="IPR036615">
    <property type="entry name" value="Mur_ligase_C_dom_sf"/>
</dbReference>
<dbReference type="AlphaFoldDB" id="A0A0A3IFC5"/>
<evidence type="ECO:0000256" key="1">
    <source>
        <dbReference type="ARBA" id="ARBA00001946"/>
    </source>
</evidence>
<dbReference type="InterPro" id="IPR004101">
    <property type="entry name" value="Mur_ligase_C"/>
</dbReference>
<dbReference type="InterPro" id="IPR036565">
    <property type="entry name" value="Mur-like_cat_sf"/>
</dbReference>
<evidence type="ECO:0000256" key="4">
    <source>
        <dbReference type="ARBA" id="ARBA00022598"/>
    </source>
</evidence>
<dbReference type="GO" id="GO:0005524">
    <property type="term" value="F:ATP binding"/>
    <property type="evidence" value="ECO:0007669"/>
    <property type="project" value="UniProtKB-KW"/>
</dbReference>
<evidence type="ECO:0000313" key="15">
    <source>
        <dbReference type="Proteomes" id="UP000030437"/>
    </source>
</evidence>
<dbReference type="EC" id="6.3.2.17" evidence="3"/>
<comment type="cofactor">
    <cofactor evidence="1">
        <name>Mg(2+)</name>
        <dbReference type="ChEBI" id="CHEBI:18420"/>
    </cofactor>
</comment>
<proteinExistence type="inferred from homology"/>
<dbReference type="STRING" id="1220589.CD32_16390"/>
<keyword evidence="8" id="KW-0460">Magnesium</keyword>
<dbReference type="Gene3D" id="3.40.1190.10">
    <property type="entry name" value="Mur-like, catalytic domain"/>
    <property type="match status" value="1"/>
</dbReference>
<dbReference type="SUPFAM" id="SSF53623">
    <property type="entry name" value="MurD-like peptide ligases, catalytic domain"/>
    <property type="match status" value="1"/>
</dbReference>
<dbReference type="InterPro" id="IPR018109">
    <property type="entry name" value="Folylpolyglutamate_synth_CS"/>
</dbReference>
<comment type="caution">
    <text evidence="14">The sequence shown here is derived from an EMBL/GenBank/DDBJ whole genome shotgun (WGS) entry which is preliminary data.</text>
</comment>
<evidence type="ECO:0000256" key="9">
    <source>
        <dbReference type="ARBA" id="ARBA00030592"/>
    </source>
</evidence>
<dbReference type="PANTHER" id="PTHR11136">
    <property type="entry name" value="FOLYLPOLYGLUTAMATE SYNTHASE-RELATED"/>
    <property type="match status" value="1"/>
</dbReference>
<dbReference type="GO" id="GO:0004326">
    <property type="term" value="F:tetrahydrofolylpolyglutamate synthase activity"/>
    <property type="evidence" value="ECO:0007669"/>
    <property type="project" value="UniProtKB-EC"/>
</dbReference>
<dbReference type="NCBIfam" id="TIGR01499">
    <property type="entry name" value="folC"/>
    <property type="match status" value="1"/>
</dbReference>
<protein>
    <recommendedName>
        <fullName evidence="3">tetrahydrofolate synthase</fullName>
        <ecNumber evidence="3">6.3.2.17</ecNumber>
    </recommendedName>
    <alternativeName>
        <fullName evidence="9">Tetrahydrofolylpolyglutamate synthase</fullName>
    </alternativeName>
</protein>
<organism evidence="14 15">
    <name type="scientific">Lysinibacillus odysseyi 34hs-1 = NBRC 100172</name>
    <dbReference type="NCBI Taxonomy" id="1220589"/>
    <lineage>
        <taxon>Bacteria</taxon>
        <taxon>Bacillati</taxon>
        <taxon>Bacillota</taxon>
        <taxon>Bacilli</taxon>
        <taxon>Bacillales</taxon>
        <taxon>Bacillaceae</taxon>
        <taxon>Lysinibacillus</taxon>
    </lineage>
</organism>
<dbReference type="InterPro" id="IPR013221">
    <property type="entry name" value="Mur_ligase_cen"/>
</dbReference>